<dbReference type="RefSeq" id="WP_089677974.1">
    <property type="nucleotide sequence ID" value="NZ_FNIV01000004.1"/>
</dbReference>
<keyword evidence="4" id="KW-1185">Reference proteome</keyword>
<keyword evidence="1" id="KW-0378">Hydrolase</keyword>
<dbReference type="GO" id="GO:0016787">
    <property type="term" value="F:hydrolase activity"/>
    <property type="evidence" value="ECO:0007669"/>
    <property type="project" value="UniProtKB-KW"/>
</dbReference>
<accession>A0A1H0HIM8</accession>
<dbReference type="STRING" id="419597.SAMN04487957_104187"/>
<dbReference type="Proteomes" id="UP000199075">
    <property type="component" value="Unassembled WGS sequence"/>
</dbReference>
<evidence type="ECO:0000259" key="2">
    <source>
        <dbReference type="Pfam" id="PF20434"/>
    </source>
</evidence>
<sequence>MLYRDFATQEAIDAAYDPMIGRDPATLVAGWRARSDAARARHRVSLDMPYGPTLAERLDLYHAEDRGEGTGEGAPLHLFFHGGYWRSLGHREFGFLADDLVASGIGVAVVNYALCPGVRFAEIVRQARAALAWAYRHAERLGFDPAQISVSGHSAGGHLCAMLLATDWQGDYGLPADPIRGALCVSGLYDLGPFPWSWLQPKLRLDGRDVAEFSPAFLPCRSQARVSLVAGGAESSEFARQMADYAAHLDEQGVEVEQALLPGDDHFSILEHFLDGRRLAATVKGLHDRQDTSSKGRRG</sequence>
<dbReference type="PANTHER" id="PTHR48081">
    <property type="entry name" value="AB HYDROLASE SUPERFAMILY PROTEIN C4A8.06C"/>
    <property type="match status" value="1"/>
</dbReference>
<gene>
    <name evidence="3" type="ORF">SAMN04487957_104187</name>
</gene>
<dbReference type="EMBL" id="FNIV01000004">
    <property type="protein sequence ID" value="SDO19038.1"/>
    <property type="molecule type" value="Genomic_DNA"/>
</dbReference>
<evidence type="ECO:0000256" key="1">
    <source>
        <dbReference type="ARBA" id="ARBA00022801"/>
    </source>
</evidence>
<organism evidence="3 4">
    <name type="scientific">Halomonas shengliensis</name>
    <dbReference type="NCBI Taxonomy" id="419597"/>
    <lineage>
        <taxon>Bacteria</taxon>
        <taxon>Pseudomonadati</taxon>
        <taxon>Pseudomonadota</taxon>
        <taxon>Gammaproteobacteria</taxon>
        <taxon>Oceanospirillales</taxon>
        <taxon>Halomonadaceae</taxon>
        <taxon>Halomonas</taxon>
    </lineage>
</organism>
<feature type="domain" description="BD-FAE-like" evidence="2">
    <location>
        <begin position="71"/>
        <end position="163"/>
    </location>
</feature>
<name>A0A1H0HIM8_9GAMM</name>
<dbReference type="InterPro" id="IPR049492">
    <property type="entry name" value="BD-FAE-like_dom"/>
</dbReference>
<dbReference type="Pfam" id="PF20434">
    <property type="entry name" value="BD-FAE"/>
    <property type="match status" value="1"/>
</dbReference>
<dbReference type="InterPro" id="IPR029058">
    <property type="entry name" value="AB_hydrolase_fold"/>
</dbReference>
<proteinExistence type="predicted"/>
<dbReference type="PANTHER" id="PTHR48081:SF33">
    <property type="entry name" value="KYNURENINE FORMAMIDASE"/>
    <property type="match status" value="1"/>
</dbReference>
<protein>
    <submittedName>
        <fullName evidence="3">Arylformamidase</fullName>
    </submittedName>
</protein>
<reference evidence="4" key="1">
    <citation type="submission" date="2016-10" db="EMBL/GenBank/DDBJ databases">
        <authorList>
            <person name="Varghese N."/>
            <person name="Submissions S."/>
        </authorList>
    </citation>
    <scope>NUCLEOTIDE SEQUENCE [LARGE SCALE GENOMIC DNA]</scope>
    <source>
        <strain evidence="4">CGMCC 1.6444</strain>
    </source>
</reference>
<dbReference type="Gene3D" id="3.40.50.1820">
    <property type="entry name" value="alpha/beta hydrolase"/>
    <property type="match status" value="1"/>
</dbReference>
<evidence type="ECO:0000313" key="3">
    <source>
        <dbReference type="EMBL" id="SDO19038.1"/>
    </source>
</evidence>
<dbReference type="AlphaFoldDB" id="A0A1H0HIM8"/>
<dbReference type="InterPro" id="IPR050300">
    <property type="entry name" value="GDXG_lipolytic_enzyme"/>
</dbReference>
<dbReference type="OrthoDB" id="9771666at2"/>
<dbReference type="SUPFAM" id="SSF53474">
    <property type="entry name" value="alpha/beta-Hydrolases"/>
    <property type="match status" value="1"/>
</dbReference>
<evidence type="ECO:0000313" key="4">
    <source>
        <dbReference type="Proteomes" id="UP000199075"/>
    </source>
</evidence>